<dbReference type="InterPro" id="IPR008927">
    <property type="entry name" value="6-PGluconate_DH-like_C_sf"/>
</dbReference>
<dbReference type="Proteomes" id="UP000184048">
    <property type="component" value="Unassembled WGS sequence"/>
</dbReference>
<dbReference type="InterPro" id="IPR006108">
    <property type="entry name" value="3HC_DH_C"/>
</dbReference>
<organism evidence="2 3">
    <name type="scientific">Flavisolibacter ginsengisoli DSM 18119</name>
    <dbReference type="NCBI Taxonomy" id="1121884"/>
    <lineage>
        <taxon>Bacteria</taxon>
        <taxon>Pseudomonadati</taxon>
        <taxon>Bacteroidota</taxon>
        <taxon>Chitinophagia</taxon>
        <taxon>Chitinophagales</taxon>
        <taxon>Chitinophagaceae</taxon>
        <taxon>Flavisolibacter</taxon>
    </lineage>
</organism>
<evidence type="ECO:0000313" key="2">
    <source>
        <dbReference type="EMBL" id="SHE67078.1"/>
    </source>
</evidence>
<name>A0A1M4VDV7_9BACT</name>
<dbReference type="InterPro" id="IPR013328">
    <property type="entry name" value="6PGD_dom2"/>
</dbReference>
<accession>A0A1M4VDV7</accession>
<dbReference type="AlphaFoldDB" id="A0A1M4VDV7"/>
<dbReference type="STRING" id="1121884.SAMN02745131_00824"/>
<dbReference type="Gene3D" id="1.10.1040.10">
    <property type="entry name" value="N-(1-d-carboxylethyl)-l-norvaline Dehydrogenase, domain 2"/>
    <property type="match status" value="1"/>
</dbReference>
<evidence type="ECO:0000259" key="1">
    <source>
        <dbReference type="Pfam" id="PF00725"/>
    </source>
</evidence>
<dbReference type="EMBL" id="FQUU01000003">
    <property type="protein sequence ID" value="SHE67078.1"/>
    <property type="molecule type" value="Genomic_DNA"/>
</dbReference>
<dbReference type="PANTHER" id="PTHR48075:SF5">
    <property type="entry name" value="3-HYDROXYBUTYRYL-COA DEHYDROGENASE"/>
    <property type="match status" value="1"/>
</dbReference>
<proteinExistence type="predicted"/>
<dbReference type="Pfam" id="PF00725">
    <property type="entry name" value="3HCDH"/>
    <property type="match status" value="1"/>
</dbReference>
<dbReference type="GO" id="GO:0016616">
    <property type="term" value="F:oxidoreductase activity, acting on the CH-OH group of donors, NAD or NADP as acceptor"/>
    <property type="evidence" value="ECO:0007669"/>
    <property type="project" value="InterPro"/>
</dbReference>
<dbReference type="SUPFAM" id="SSF48179">
    <property type="entry name" value="6-phosphogluconate dehydrogenase C-terminal domain-like"/>
    <property type="match status" value="1"/>
</dbReference>
<dbReference type="GO" id="GO:0006631">
    <property type="term" value="P:fatty acid metabolic process"/>
    <property type="evidence" value="ECO:0007669"/>
    <property type="project" value="InterPro"/>
</dbReference>
<gene>
    <name evidence="2" type="ORF">SAMN02745131_00824</name>
</gene>
<evidence type="ECO:0000313" key="3">
    <source>
        <dbReference type="Proteomes" id="UP000184048"/>
    </source>
</evidence>
<protein>
    <submittedName>
        <fullName evidence="2">3-hydroxybutyryl-CoA dehydrogenase</fullName>
    </submittedName>
</protein>
<dbReference type="PANTHER" id="PTHR48075">
    <property type="entry name" value="3-HYDROXYACYL-COA DEHYDROGENASE FAMILY PROTEIN"/>
    <property type="match status" value="1"/>
</dbReference>
<keyword evidence="3" id="KW-1185">Reference proteome</keyword>
<sequence>MQIVILTGESLKGELVQNGTEPSLECIYVDSVGEMLKHEYADGFVDLLFEPTNERIKALKGLLPKPVIINSVIHTLGMLSADFIRINGWPTFLASGLVEGAASESQKGKGENILNQFRKQVCWVPDITGFVSARVVCKIINEAWLAVEENVSTPAEIDLAMKLGTNYPYGPLEWAEKIGINKVKSLLEHMQTHKSTL</sequence>
<reference evidence="2 3" key="1">
    <citation type="submission" date="2016-11" db="EMBL/GenBank/DDBJ databases">
        <authorList>
            <person name="Jaros S."/>
            <person name="Januszkiewicz K."/>
            <person name="Wedrychowicz H."/>
        </authorList>
    </citation>
    <scope>NUCLEOTIDE SEQUENCE [LARGE SCALE GENOMIC DNA]</scope>
    <source>
        <strain evidence="2 3">DSM 18119</strain>
    </source>
</reference>
<feature type="domain" description="3-hydroxyacyl-CoA dehydrogenase C-terminal" evidence="1">
    <location>
        <begin position="129"/>
        <end position="193"/>
    </location>
</feature>